<dbReference type="GO" id="GO:0008270">
    <property type="term" value="F:zinc ion binding"/>
    <property type="evidence" value="ECO:0007669"/>
    <property type="project" value="UniProtKB-KW"/>
</dbReference>
<dbReference type="Gene3D" id="3.30.40.10">
    <property type="entry name" value="Zinc/RING finger domain, C3HC4 (zinc finger)"/>
    <property type="match status" value="1"/>
</dbReference>
<evidence type="ECO:0000256" key="1">
    <source>
        <dbReference type="ARBA" id="ARBA00022771"/>
    </source>
</evidence>
<proteinExistence type="predicted"/>
<keyword evidence="1 3" id="KW-0863">Zinc-finger</keyword>
<dbReference type="InterPro" id="IPR001841">
    <property type="entry name" value="Znf_RING"/>
</dbReference>
<name>A0A820FLG9_9BILA</name>
<gene>
    <name evidence="5" type="ORF">FNK824_LOCUS39175</name>
</gene>
<dbReference type="PROSITE" id="PS50089">
    <property type="entry name" value="ZF_RING_2"/>
    <property type="match status" value="1"/>
</dbReference>
<comment type="caution">
    <text evidence="5">The sequence shown here is derived from an EMBL/GenBank/DDBJ whole genome shotgun (WGS) entry which is preliminary data.</text>
</comment>
<evidence type="ECO:0000256" key="2">
    <source>
        <dbReference type="ARBA" id="ARBA00022833"/>
    </source>
</evidence>
<evidence type="ECO:0000313" key="5">
    <source>
        <dbReference type="EMBL" id="CAF4263521.1"/>
    </source>
</evidence>
<feature type="non-terminal residue" evidence="5">
    <location>
        <position position="66"/>
    </location>
</feature>
<dbReference type="Proteomes" id="UP000663874">
    <property type="component" value="Unassembled WGS sequence"/>
</dbReference>
<dbReference type="InterPro" id="IPR013083">
    <property type="entry name" value="Znf_RING/FYVE/PHD"/>
</dbReference>
<evidence type="ECO:0000256" key="3">
    <source>
        <dbReference type="PROSITE-ProRule" id="PRU00175"/>
    </source>
</evidence>
<feature type="domain" description="RING-type" evidence="4">
    <location>
        <begin position="27"/>
        <end position="64"/>
    </location>
</feature>
<keyword evidence="2" id="KW-0862">Zinc</keyword>
<evidence type="ECO:0000259" key="4">
    <source>
        <dbReference type="PROSITE" id="PS50089"/>
    </source>
</evidence>
<sequence>MTSMEQQSISCDRVCSPSSVNVNFLECPICHDLLWKPVACQTCETAFCSACIGQWLANNPEKCPNR</sequence>
<keyword evidence="1 3" id="KW-0479">Metal-binding</keyword>
<protein>
    <recommendedName>
        <fullName evidence="4">RING-type domain-containing protein</fullName>
    </recommendedName>
</protein>
<dbReference type="Pfam" id="PF13923">
    <property type="entry name" value="zf-C3HC4_2"/>
    <property type="match status" value="1"/>
</dbReference>
<dbReference type="EMBL" id="CAJOBE010024577">
    <property type="protein sequence ID" value="CAF4263521.1"/>
    <property type="molecule type" value="Genomic_DNA"/>
</dbReference>
<accession>A0A820FLG9</accession>
<reference evidence="5" key="1">
    <citation type="submission" date="2021-02" db="EMBL/GenBank/DDBJ databases">
        <authorList>
            <person name="Nowell W R."/>
        </authorList>
    </citation>
    <scope>NUCLEOTIDE SEQUENCE</scope>
</reference>
<dbReference type="SUPFAM" id="SSF57850">
    <property type="entry name" value="RING/U-box"/>
    <property type="match status" value="1"/>
</dbReference>
<organism evidence="5 6">
    <name type="scientific">Rotaria sordida</name>
    <dbReference type="NCBI Taxonomy" id="392033"/>
    <lineage>
        <taxon>Eukaryota</taxon>
        <taxon>Metazoa</taxon>
        <taxon>Spiralia</taxon>
        <taxon>Gnathifera</taxon>
        <taxon>Rotifera</taxon>
        <taxon>Eurotatoria</taxon>
        <taxon>Bdelloidea</taxon>
        <taxon>Philodinida</taxon>
        <taxon>Philodinidae</taxon>
        <taxon>Rotaria</taxon>
    </lineage>
</organism>
<evidence type="ECO:0000313" key="6">
    <source>
        <dbReference type="Proteomes" id="UP000663874"/>
    </source>
</evidence>
<dbReference type="AlphaFoldDB" id="A0A820FLG9"/>